<dbReference type="EMBL" id="CP023741">
    <property type="protein sequence ID" value="ATI79433.1"/>
    <property type="molecule type" value="Genomic_DNA"/>
</dbReference>
<dbReference type="InterPro" id="IPR038488">
    <property type="entry name" value="Integrase_DNA-bd_sf"/>
</dbReference>
<dbReference type="Gene3D" id="3.30.160.390">
    <property type="entry name" value="Integrase, DNA-binding domain"/>
    <property type="match status" value="1"/>
</dbReference>
<organism evidence="3 4">
    <name type="scientific">Sphingobium yanoikuyae</name>
    <name type="common">Sphingomonas yanoikuyae</name>
    <dbReference type="NCBI Taxonomy" id="13690"/>
    <lineage>
        <taxon>Bacteria</taxon>
        <taxon>Pseudomonadati</taxon>
        <taxon>Pseudomonadota</taxon>
        <taxon>Alphaproteobacteria</taxon>
        <taxon>Sphingomonadales</taxon>
        <taxon>Sphingomonadaceae</taxon>
        <taxon>Sphingobium</taxon>
    </lineage>
</organism>
<feature type="domain" description="Integrase DNA-binding" evidence="2">
    <location>
        <begin position="33"/>
        <end position="105"/>
    </location>
</feature>
<name>A0A291MWE0_SPHYA</name>
<feature type="region of interest" description="Disordered" evidence="1">
    <location>
        <begin position="181"/>
        <end position="216"/>
    </location>
</feature>
<dbReference type="KEGG" id="sya:A6768_04940"/>
<evidence type="ECO:0000313" key="3">
    <source>
        <dbReference type="EMBL" id="ATI79433.1"/>
    </source>
</evidence>
<accession>A0A291MWE0</accession>
<protein>
    <recommendedName>
        <fullName evidence="2">Integrase DNA-binding domain-containing protein</fullName>
    </recommendedName>
</protein>
<feature type="compositionally biased region" description="Basic and acidic residues" evidence="1">
    <location>
        <begin position="195"/>
        <end position="216"/>
    </location>
</feature>
<reference evidence="3 4" key="1">
    <citation type="submission" date="2017-10" db="EMBL/GenBank/DDBJ databases">
        <title>Sphingobium yanoikuyae S72.</title>
        <authorList>
            <person name="Sanchez E."/>
            <person name="Bustos P."/>
            <person name="Mendoza P."/>
            <person name="Guo X."/>
            <person name="Mendoza A."/>
        </authorList>
    </citation>
    <scope>NUCLEOTIDE SEQUENCE [LARGE SCALE GENOMIC DNA]</scope>
    <source>
        <strain evidence="3 4">S72</strain>
    </source>
</reference>
<proteinExistence type="predicted"/>
<sequence length="216" mass="24167">MCHAFLRLETIEVIMETPKTLAPAQIEMLGQGRYSDLAVPGLCLKVDDKGRRTWWYRRRIARVKTIITKQLGAFPAFSIAAARQWAMDLNEATQRGENPLAIQRAEAARAAMTLDKAHQAYIAAIRRGDRKKLRPRTIGDKQGIYDRLADGLPRKVAQDFDTKQNGQTPSARLLTNVAHTLAGAHPSGPSSTVERQAEGRQFERHEEALNNREGTL</sequence>
<dbReference type="InterPro" id="IPR025166">
    <property type="entry name" value="Integrase_DNA_bind_dom"/>
</dbReference>
<evidence type="ECO:0000256" key="1">
    <source>
        <dbReference type="SAM" id="MobiDB-lite"/>
    </source>
</evidence>
<evidence type="ECO:0000259" key="2">
    <source>
        <dbReference type="Pfam" id="PF13356"/>
    </source>
</evidence>
<dbReference type="Proteomes" id="UP000219422">
    <property type="component" value="Chromosome"/>
</dbReference>
<evidence type="ECO:0000313" key="4">
    <source>
        <dbReference type="Proteomes" id="UP000219422"/>
    </source>
</evidence>
<dbReference type="AlphaFoldDB" id="A0A291MWE0"/>
<gene>
    <name evidence="3" type="ORF">A6768_04940</name>
</gene>
<dbReference type="Pfam" id="PF13356">
    <property type="entry name" value="Arm-DNA-bind_3"/>
    <property type="match status" value="1"/>
</dbReference>